<dbReference type="AlphaFoldDB" id="A0A9W6UBY7"/>
<evidence type="ECO:0000259" key="2">
    <source>
        <dbReference type="Pfam" id="PF00884"/>
    </source>
</evidence>
<protein>
    <submittedName>
        <fullName evidence="3">Unnamed protein product</fullName>
    </submittedName>
</protein>
<dbReference type="InterPro" id="IPR052701">
    <property type="entry name" value="GAG_Ulvan_Degrading_Sulfatases"/>
</dbReference>
<reference evidence="3" key="1">
    <citation type="submission" date="2023-04" db="EMBL/GenBank/DDBJ databases">
        <title>Phytophthora lilii NBRC 32176.</title>
        <authorList>
            <person name="Ichikawa N."/>
            <person name="Sato H."/>
            <person name="Tonouchi N."/>
        </authorList>
    </citation>
    <scope>NUCLEOTIDE SEQUENCE</scope>
    <source>
        <strain evidence="3">NBRC 32176</strain>
    </source>
</reference>
<dbReference type="PANTHER" id="PTHR43751:SF3">
    <property type="entry name" value="SULFATASE N-TERMINAL DOMAIN-CONTAINING PROTEIN"/>
    <property type="match status" value="1"/>
</dbReference>
<feature type="transmembrane region" description="Helical" evidence="1">
    <location>
        <begin position="63"/>
        <end position="82"/>
    </location>
</feature>
<dbReference type="SUPFAM" id="SSF53649">
    <property type="entry name" value="Alkaline phosphatase-like"/>
    <property type="match status" value="1"/>
</dbReference>
<dbReference type="InterPro" id="IPR000917">
    <property type="entry name" value="Sulfatase_N"/>
</dbReference>
<accession>A0A9W6UBY7</accession>
<keyword evidence="1" id="KW-1133">Transmembrane helix</keyword>
<comment type="caution">
    <text evidence="3">The sequence shown here is derived from an EMBL/GenBank/DDBJ whole genome shotgun (WGS) entry which is preliminary data.</text>
</comment>
<keyword evidence="1" id="KW-0472">Membrane</keyword>
<name>A0A9W6UBY7_9STRA</name>
<proteinExistence type="predicted"/>
<feature type="domain" description="Sulfatase N-terminal" evidence="2">
    <location>
        <begin position="447"/>
        <end position="722"/>
    </location>
</feature>
<dbReference type="Proteomes" id="UP001165083">
    <property type="component" value="Unassembled WGS sequence"/>
</dbReference>
<feature type="transmembrane region" description="Helical" evidence="1">
    <location>
        <begin position="342"/>
        <end position="364"/>
    </location>
</feature>
<dbReference type="Pfam" id="PF00884">
    <property type="entry name" value="Sulfatase"/>
    <property type="match status" value="1"/>
</dbReference>
<keyword evidence="4" id="KW-1185">Reference proteome</keyword>
<sequence length="875" mass="98559">MIPRAISRFSNSLAGYRLPTSVTTTVVSMKNRVASAVMPVCQGIESSALYQRTKRSSLWSQPWLGWAFVYSFSLFILFIYRWKSLRALLEMYATPKDGTIGVIVSVLFLGFLEDFVCVTYFACALWSFDALRRLISKSTPLRNTWKWGTFLRHCSLSLYLTGNIANFTVSWLLFVAMMAPVVADLLIVQIRGMRFTFDRISMAIEEKDHVSAAPISSEEITEGYISAAALIIIAKIFAFVRTKGSWTDLTLWNPTLHLAHMIILRTDKALSRSSAKPIKSGAKVTDRSVAKNSEYVEIELSNDGADNSEIGTAEYAYSNEDSEALLSHSKTFPSSQKPGYKWLGVQVAIVLFGLLIMPAIVVALSCSCSPLVAYSALNASLNELLSHALEPSMNDEMDSIGDAWVETYIHNSTEKHSLFGRDTLYRTTTGFQGDLEFDVKVSADNPPNVLIIAVESFQFHDSRYLVGDEDPSNLFKGTNLTITPNFDRWAKRGVALRNFWSSVRTSRSVESILYAQIPYDSPVHTGMAGGRKDTRLAGLPQLFAAKGYETFFTTGCTTHYDSWDIFLPIHGFQTVWSEIEMKKLAQNELNITRDDWRGPEGRGLHWGVHDDISFKILGDLMSNKTKEQRQKMAAGKSKEPLFLTHYTISSHGPYQERPRWFAEAEKPDFSDLYTVASDPKLRQDYLEMRYFSDMELGKFLDRMEAEGILNDTIVVITGDHGTGDDVSAMRVAGAIIAEGRLGDTAGLVLDDAAEHYDLLNTLADITGVPEGGFLQDGVGRSLKRKVPFGERVVFSNDPNHNMAIVRGHQRFRYHRISDAVLLHDIDTDHHMNKDLFPELSEAEQEEWLTWRDHGRRLNSYYTHRWDNKCLLTVKC</sequence>
<evidence type="ECO:0000313" key="3">
    <source>
        <dbReference type="EMBL" id="GMF29115.1"/>
    </source>
</evidence>
<evidence type="ECO:0000313" key="4">
    <source>
        <dbReference type="Proteomes" id="UP001165083"/>
    </source>
</evidence>
<dbReference type="Gene3D" id="3.40.720.10">
    <property type="entry name" value="Alkaline Phosphatase, subunit A"/>
    <property type="match status" value="1"/>
</dbReference>
<dbReference type="PANTHER" id="PTHR43751">
    <property type="entry name" value="SULFATASE"/>
    <property type="match status" value="1"/>
</dbReference>
<keyword evidence="1" id="KW-0812">Transmembrane</keyword>
<feature type="transmembrane region" description="Helical" evidence="1">
    <location>
        <begin position="102"/>
        <end position="128"/>
    </location>
</feature>
<dbReference type="CDD" id="cd16015">
    <property type="entry name" value="LTA_synthase"/>
    <property type="match status" value="1"/>
</dbReference>
<evidence type="ECO:0000256" key="1">
    <source>
        <dbReference type="SAM" id="Phobius"/>
    </source>
</evidence>
<organism evidence="3 4">
    <name type="scientific">Phytophthora lilii</name>
    <dbReference type="NCBI Taxonomy" id="2077276"/>
    <lineage>
        <taxon>Eukaryota</taxon>
        <taxon>Sar</taxon>
        <taxon>Stramenopiles</taxon>
        <taxon>Oomycota</taxon>
        <taxon>Peronosporomycetes</taxon>
        <taxon>Peronosporales</taxon>
        <taxon>Peronosporaceae</taxon>
        <taxon>Phytophthora</taxon>
    </lineage>
</organism>
<dbReference type="EMBL" id="BSXW01000757">
    <property type="protein sequence ID" value="GMF29115.1"/>
    <property type="molecule type" value="Genomic_DNA"/>
</dbReference>
<gene>
    <name evidence="3" type="ORF">Plil01_001232700</name>
</gene>
<dbReference type="OrthoDB" id="96314at2759"/>
<dbReference type="InterPro" id="IPR017850">
    <property type="entry name" value="Alkaline_phosphatase_core_sf"/>
</dbReference>
<feature type="transmembrane region" description="Helical" evidence="1">
    <location>
        <begin position="171"/>
        <end position="190"/>
    </location>
</feature>